<keyword evidence="2" id="KW-1185">Reference proteome</keyword>
<gene>
    <name evidence="1" type="ORF">NCS_11154</name>
</gene>
<accession>A0A2H1FF16</accession>
<dbReference type="EMBL" id="LT841358">
    <property type="protein sequence ID" value="SMH71347.1"/>
    <property type="molecule type" value="Genomic_DNA"/>
</dbReference>
<evidence type="ECO:0000313" key="1">
    <source>
        <dbReference type="EMBL" id="SMH71347.1"/>
    </source>
</evidence>
<dbReference type="AlphaFoldDB" id="A0A2H1FF16"/>
<sequence length="164" mass="19249">MKRRNENWKVDLDLLTPKQLAKYHDSIEALYLIRHGSLLKKASKITRVSVSTIKKYVGSTLRVNNRKTIARKSDSLLRKMSIYENGKEVFIQVKGRKKASLIGKYHSAIGRLDQNDMTKLQSFQEIKIRDIKGKVHKFEINVDKIKQILERIEEPEFFDIYRSN</sequence>
<dbReference type="Proteomes" id="UP000230607">
    <property type="component" value="Chromosome 1"/>
</dbReference>
<evidence type="ECO:0000313" key="2">
    <source>
        <dbReference type="Proteomes" id="UP000230607"/>
    </source>
</evidence>
<protein>
    <submittedName>
        <fullName evidence="1">Uncharacterized protein</fullName>
    </submittedName>
</protein>
<proteinExistence type="predicted"/>
<organism evidence="1 2">
    <name type="scientific">Candidatus Nitrosotalea okcheonensis</name>
    <dbReference type="NCBI Taxonomy" id="1903276"/>
    <lineage>
        <taxon>Archaea</taxon>
        <taxon>Nitrososphaerota</taxon>
        <taxon>Nitrososphaeria</taxon>
        <taxon>Nitrosotaleales</taxon>
        <taxon>Nitrosotaleaceae</taxon>
        <taxon>Nitrosotalea</taxon>
    </lineage>
</organism>
<dbReference type="OrthoDB" id="142291at2157"/>
<reference evidence="2" key="1">
    <citation type="submission" date="2017-03" db="EMBL/GenBank/DDBJ databases">
        <authorList>
            <person name="Herbold C."/>
        </authorList>
    </citation>
    <scope>NUCLEOTIDE SEQUENCE [LARGE SCALE GENOMIC DNA]</scope>
</reference>
<dbReference type="RefSeq" id="WP_157927332.1">
    <property type="nucleotide sequence ID" value="NZ_LT841358.1"/>
</dbReference>
<name>A0A2H1FF16_9ARCH</name>